<organism evidence="2 3">
    <name type="scientific">Natronorubrum halalkaliphilum</name>
    <dbReference type="NCBI Taxonomy" id="2691917"/>
    <lineage>
        <taxon>Archaea</taxon>
        <taxon>Methanobacteriati</taxon>
        <taxon>Methanobacteriota</taxon>
        <taxon>Stenosarchaea group</taxon>
        <taxon>Halobacteria</taxon>
        <taxon>Halobacteriales</taxon>
        <taxon>Natrialbaceae</taxon>
        <taxon>Natronorubrum</taxon>
    </lineage>
</organism>
<accession>A0A6B0VJW9</accession>
<evidence type="ECO:0000313" key="3">
    <source>
        <dbReference type="Proteomes" id="UP000434101"/>
    </source>
</evidence>
<feature type="transmembrane region" description="Helical" evidence="1">
    <location>
        <begin position="21"/>
        <end position="46"/>
    </location>
</feature>
<evidence type="ECO:0000256" key="1">
    <source>
        <dbReference type="SAM" id="Phobius"/>
    </source>
</evidence>
<keyword evidence="3" id="KW-1185">Reference proteome</keyword>
<dbReference type="AlphaFoldDB" id="A0A6B0VJW9"/>
<reference evidence="2 3" key="1">
    <citation type="submission" date="2020-01" db="EMBL/GenBank/DDBJ databases">
        <title>Natronorubrum sp. JWXQ-INN 674 isolated from Inner Mongolia Autonomous Region of China.</title>
        <authorList>
            <person name="Xue Q."/>
        </authorList>
    </citation>
    <scope>NUCLEOTIDE SEQUENCE [LARGE SCALE GENOMIC DNA]</scope>
    <source>
        <strain evidence="2 3">JWXQ-INN-674</strain>
    </source>
</reference>
<dbReference type="EMBL" id="WUYX01000026">
    <property type="protein sequence ID" value="MXV61840.1"/>
    <property type="molecule type" value="Genomic_DNA"/>
</dbReference>
<keyword evidence="1" id="KW-0472">Membrane</keyword>
<protein>
    <submittedName>
        <fullName evidence="2">Uncharacterized protein</fullName>
    </submittedName>
</protein>
<keyword evidence="1" id="KW-0812">Transmembrane</keyword>
<sequence length="75" mass="8054">MSAREDELTLRFEAGKLEDSIVMAILVLQVILVTGAAAMVAAVLFLRDGLELVPFVIPAVIAVVATAVLLNRLYE</sequence>
<gene>
    <name evidence="2" type="ORF">GS429_07120</name>
</gene>
<evidence type="ECO:0000313" key="2">
    <source>
        <dbReference type="EMBL" id="MXV61840.1"/>
    </source>
</evidence>
<comment type="caution">
    <text evidence="2">The sequence shown here is derived from an EMBL/GenBank/DDBJ whole genome shotgun (WGS) entry which is preliminary data.</text>
</comment>
<proteinExistence type="predicted"/>
<dbReference type="Proteomes" id="UP000434101">
    <property type="component" value="Unassembled WGS sequence"/>
</dbReference>
<feature type="transmembrane region" description="Helical" evidence="1">
    <location>
        <begin position="52"/>
        <end position="74"/>
    </location>
</feature>
<dbReference type="RefSeq" id="WP_160064073.1">
    <property type="nucleotide sequence ID" value="NZ_WUYX01000026.1"/>
</dbReference>
<name>A0A6B0VJW9_9EURY</name>
<keyword evidence="1" id="KW-1133">Transmembrane helix</keyword>